<evidence type="ECO:0000313" key="6">
    <source>
        <dbReference type="EMBL" id="JAC87497.1"/>
    </source>
</evidence>
<name>A0A069DUX5_9HEMI</name>
<organism evidence="6">
    <name type="scientific">Panstrongylus megistus</name>
    <dbReference type="NCBI Taxonomy" id="65343"/>
    <lineage>
        <taxon>Eukaryota</taxon>
        <taxon>Metazoa</taxon>
        <taxon>Ecdysozoa</taxon>
        <taxon>Arthropoda</taxon>
        <taxon>Hexapoda</taxon>
        <taxon>Insecta</taxon>
        <taxon>Pterygota</taxon>
        <taxon>Neoptera</taxon>
        <taxon>Paraneoptera</taxon>
        <taxon>Hemiptera</taxon>
        <taxon>Heteroptera</taxon>
        <taxon>Panheteroptera</taxon>
        <taxon>Cimicomorpha</taxon>
        <taxon>Reduviidae</taxon>
        <taxon>Triatominae</taxon>
        <taxon>Panstrongylus</taxon>
    </lineage>
</organism>
<keyword evidence="1" id="KW-0677">Repeat</keyword>
<dbReference type="EMBL" id="GBGD01001392">
    <property type="protein sequence ID" value="JAC87497.1"/>
    <property type="molecule type" value="mRNA"/>
</dbReference>
<dbReference type="InterPro" id="IPR013098">
    <property type="entry name" value="Ig_I-set"/>
</dbReference>
<dbReference type="SUPFAM" id="SSF48726">
    <property type="entry name" value="Immunoglobulin"/>
    <property type="match status" value="2"/>
</dbReference>
<evidence type="ECO:0000256" key="2">
    <source>
        <dbReference type="ARBA" id="ARBA00023157"/>
    </source>
</evidence>
<evidence type="ECO:0000259" key="5">
    <source>
        <dbReference type="PROSITE" id="PS50853"/>
    </source>
</evidence>
<dbReference type="InterPro" id="IPR003599">
    <property type="entry name" value="Ig_sub"/>
</dbReference>
<keyword evidence="2" id="KW-1015">Disulfide bond</keyword>
<dbReference type="PANTHER" id="PTHR45080:SF4">
    <property type="entry name" value="GH03113P"/>
    <property type="match status" value="1"/>
</dbReference>
<dbReference type="FunFam" id="2.60.40.10:FF:000032">
    <property type="entry name" value="palladin isoform X1"/>
    <property type="match status" value="1"/>
</dbReference>
<dbReference type="InterPro" id="IPR007110">
    <property type="entry name" value="Ig-like_dom"/>
</dbReference>
<evidence type="ECO:0000256" key="3">
    <source>
        <dbReference type="ARBA" id="ARBA00023319"/>
    </source>
</evidence>
<feature type="domain" description="Fibronectin type-III" evidence="5">
    <location>
        <begin position="294"/>
        <end position="396"/>
    </location>
</feature>
<dbReference type="Pfam" id="PF07679">
    <property type="entry name" value="I-set"/>
    <property type="match status" value="1"/>
</dbReference>
<dbReference type="CDD" id="cd00063">
    <property type="entry name" value="FN3"/>
    <property type="match status" value="1"/>
</dbReference>
<dbReference type="GO" id="GO:0050808">
    <property type="term" value="P:synapse organization"/>
    <property type="evidence" value="ECO:0007669"/>
    <property type="project" value="TreeGrafter"/>
</dbReference>
<dbReference type="Gene3D" id="2.60.40.10">
    <property type="entry name" value="Immunoglobulins"/>
    <property type="match status" value="4"/>
</dbReference>
<keyword evidence="3" id="KW-0393">Immunoglobulin domain</keyword>
<feature type="domain" description="Ig-like" evidence="4">
    <location>
        <begin position="6"/>
        <end position="104"/>
    </location>
</feature>
<dbReference type="SMART" id="SM00409">
    <property type="entry name" value="IG"/>
    <property type="match status" value="3"/>
</dbReference>
<accession>A0A069DUX5</accession>
<dbReference type="GO" id="GO:0043025">
    <property type="term" value="C:neuronal cell body"/>
    <property type="evidence" value="ECO:0007669"/>
    <property type="project" value="TreeGrafter"/>
</dbReference>
<dbReference type="PROSITE" id="PS50853">
    <property type="entry name" value="FN3"/>
    <property type="match status" value="1"/>
</dbReference>
<feature type="non-terminal residue" evidence="6">
    <location>
        <position position="1"/>
    </location>
</feature>
<evidence type="ECO:0000259" key="4">
    <source>
        <dbReference type="PROSITE" id="PS50835"/>
    </source>
</evidence>
<dbReference type="SMART" id="SM00408">
    <property type="entry name" value="IGc2"/>
    <property type="match status" value="3"/>
</dbReference>
<dbReference type="GO" id="GO:0030424">
    <property type="term" value="C:axon"/>
    <property type="evidence" value="ECO:0007669"/>
    <property type="project" value="TreeGrafter"/>
</dbReference>
<dbReference type="InterPro" id="IPR050958">
    <property type="entry name" value="Cell_Adh-Cytoskel_Orgn"/>
</dbReference>
<dbReference type="PANTHER" id="PTHR45080">
    <property type="entry name" value="CONTACTIN 5"/>
    <property type="match status" value="1"/>
</dbReference>
<dbReference type="InterPro" id="IPR036179">
    <property type="entry name" value="Ig-like_dom_sf"/>
</dbReference>
<dbReference type="GO" id="GO:0007156">
    <property type="term" value="P:homophilic cell adhesion via plasma membrane adhesion molecules"/>
    <property type="evidence" value="ECO:0007669"/>
    <property type="project" value="TreeGrafter"/>
</dbReference>
<dbReference type="AlphaFoldDB" id="A0A069DUX5"/>
<dbReference type="Pfam" id="PF13927">
    <property type="entry name" value="Ig_3"/>
    <property type="match status" value="1"/>
</dbReference>
<dbReference type="SUPFAM" id="SSF49265">
    <property type="entry name" value="Fibronectin type III"/>
    <property type="match status" value="1"/>
</dbReference>
<protein>
    <submittedName>
        <fullName evidence="6">Putative neural cell adhesion molecule 1-like isoform 1</fullName>
    </submittedName>
</protein>
<dbReference type="GO" id="GO:0005886">
    <property type="term" value="C:plasma membrane"/>
    <property type="evidence" value="ECO:0007669"/>
    <property type="project" value="TreeGrafter"/>
</dbReference>
<dbReference type="InterPro" id="IPR036116">
    <property type="entry name" value="FN3_sf"/>
</dbReference>
<proteinExistence type="evidence at transcript level"/>
<dbReference type="InterPro" id="IPR013783">
    <property type="entry name" value="Ig-like_fold"/>
</dbReference>
<dbReference type="InterPro" id="IPR003961">
    <property type="entry name" value="FN3_dom"/>
</dbReference>
<sequence>FILILPVIIVQTTGTGSPTANIYTTVKTREHETIFLPCYAGNLGSNNVQWWHKNKLVTDAGKNLANEYFKLHLNNTLEVLDITDTLSGVYVCQVTRPASMAPITHNYVIQVLYPPKVWMTPNQHAVEVELHQDITLYCNATGFPKPFITWTFKGNEIAGMSEQNYLILIATKDTSGEYACIASNGVGNSDMKSIMVSAVYPPSVSANKIWIHTSPGLRTVIECNVDGSPPPKVEWLMNNKPLTRDSRISYFKKGTAHGIIIKASRISDIGHYTCIASNKLGRKKLPIEVSALANVAQFKTIQDKSEDRVTLVWEVESYSPIIQYRLSFRQRTNENPTYWTNLTIPAEDSIGAPIHTQSYTLTGLDNASSYEAYIISKNIFGWSKPSNIYRFSTPGLIETADDAAVPTEEGTESNTITGFLSDYVVTDYENEISEPSISGGSGLIISPLNFITILMTITRLKFE</sequence>
<feature type="domain" description="Ig-like" evidence="4">
    <location>
        <begin position="202"/>
        <end position="290"/>
    </location>
</feature>
<dbReference type="PROSITE" id="PS50835">
    <property type="entry name" value="IG_LIKE"/>
    <property type="match status" value="3"/>
</dbReference>
<dbReference type="InterPro" id="IPR003598">
    <property type="entry name" value="Ig_sub2"/>
</dbReference>
<feature type="domain" description="Ig-like" evidence="4">
    <location>
        <begin position="115"/>
        <end position="197"/>
    </location>
</feature>
<evidence type="ECO:0000256" key="1">
    <source>
        <dbReference type="ARBA" id="ARBA00022737"/>
    </source>
</evidence>
<dbReference type="GO" id="GO:0008046">
    <property type="term" value="F:axon guidance receptor activity"/>
    <property type="evidence" value="ECO:0007669"/>
    <property type="project" value="TreeGrafter"/>
</dbReference>
<reference evidence="6" key="1">
    <citation type="journal article" date="2015" name="J. Med. Entomol.">
        <title>A Deep Insight Into the Sialotranscriptome of the Chagas Disease Vector, Panstrongylus megistus (Hemiptera: Heteroptera).</title>
        <authorList>
            <person name="Ribeiro J.M."/>
            <person name="Schwarz A."/>
            <person name="Francischetti I.M."/>
        </authorList>
    </citation>
    <scope>NUCLEOTIDE SEQUENCE</scope>
    <source>
        <tissue evidence="6">Salivary glands</tissue>
    </source>
</reference>
<dbReference type="Pfam" id="PF00041">
    <property type="entry name" value="fn3"/>
    <property type="match status" value="1"/>
</dbReference>